<dbReference type="AlphaFoldDB" id="A0A5C6DRP9"/>
<dbReference type="RefSeq" id="WP_146526254.1">
    <property type="nucleotide sequence ID" value="NZ_SJPV01000003.1"/>
</dbReference>
<dbReference type="OrthoDB" id="237762at2"/>
<reference evidence="1 2" key="1">
    <citation type="submission" date="2019-02" db="EMBL/GenBank/DDBJ databases">
        <title>Deep-cultivation of Planctomycetes and their phenomic and genomic characterization uncovers novel biology.</title>
        <authorList>
            <person name="Wiegand S."/>
            <person name="Jogler M."/>
            <person name="Boedeker C."/>
            <person name="Pinto D."/>
            <person name="Vollmers J."/>
            <person name="Rivas-Marin E."/>
            <person name="Kohn T."/>
            <person name="Peeters S.H."/>
            <person name="Heuer A."/>
            <person name="Rast P."/>
            <person name="Oberbeckmann S."/>
            <person name="Bunk B."/>
            <person name="Jeske O."/>
            <person name="Meyerdierks A."/>
            <person name="Storesund J.E."/>
            <person name="Kallscheuer N."/>
            <person name="Luecker S."/>
            <person name="Lage O.M."/>
            <person name="Pohl T."/>
            <person name="Merkel B.J."/>
            <person name="Hornburger P."/>
            <person name="Mueller R.-W."/>
            <person name="Bruemmer F."/>
            <person name="Labrenz M."/>
            <person name="Spormann A.M."/>
            <person name="Op Den Camp H."/>
            <person name="Overmann J."/>
            <person name="Amann R."/>
            <person name="Jetten M.S.M."/>
            <person name="Mascher T."/>
            <person name="Medema M.H."/>
            <person name="Devos D.P."/>
            <person name="Kaster A.-K."/>
            <person name="Ovreas L."/>
            <person name="Rohde M."/>
            <person name="Galperin M.Y."/>
            <person name="Jogler C."/>
        </authorList>
    </citation>
    <scope>NUCLEOTIDE SEQUENCE [LARGE SCALE GENOMIC DNA]</scope>
    <source>
        <strain evidence="1 2">Poly41</strain>
    </source>
</reference>
<gene>
    <name evidence="1" type="ORF">Poly41_23650</name>
</gene>
<evidence type="ECO:0000313" key="1">
    <source>
        <dbReference type="EMBL" id="TWU39510.1"/>
    </source>
</evidence>
<name>A0A5C6DRP9_9BACT</name>
<organism evidence="1 2">
    <name type="scientific">Novipirellula artificiosorum</name>
    <dbReference type="NCBI Taxonomy" id="2528016"/>
    <lineage>
        <taxon>Bacteria</taxon>
        <taxon>Pseudomonadati</taxon>
        <taxon>Planctomycetota</taxon>
        <taxon>Planctomycetia</taxon>
        <taxon>Pirellulales</taxon>
        <taxon>Pirellulaceae</taxon>
        <taxon>Novipirellula</taxon>
    </lineage>
</organism>
<proteinExistence type="predicted"/>
<comment type="caution">
    <text evidence="1">The sequence shown here is derived from an EMBL/GenBank/DDBJ whole genome shotgun (WGS) entry which is preliminary data.</text>
</comment>
<dbReference type="EMBL" id="SJPV01000003">
    <property type="protein sequence ID" value="TWU39510.1"/>
    <property type="molecule type" value="Genomic_DNA"/>
</dbReference>
<protein>
    <submittedName>
        <fullName evidence="1">Uncharacterized protein</fullName>
    </submittedName>
</protein>
<evidence type="ECO:0000313" key="2">
    <source>
        <dbReference type="Proteomes" id="UP000319143"/>
    </source>
</evidence>
<dbReference type="Proteomes" id="UP000319143">
    <property type="component" value="Unassembled WGS sequence"/>
</dbReference>
<sequence>MQLRIIELYEREKPITFSSHGDEKLRRSARKHFGGWRRAVESLGLASELRKSWTRPQVIEAIRVRRAEGHRLFKTYEEDPSLFRAARKHFGNWPRAMQAAGIEMQSRQRWDKCRVIERLKELVETYPGGNIRQLDPCVVGPAERRFGSLEKAMQAAGIEPPRRRWTEKRIIRTIQSHYAIGSSIRDAGFGDDRLARAAKRWFGSWDKAVAAAGFADCIEVYKPPKQWTASGVIRAIRKWRADGKSFKDIWMDNTGLVNAAKHHFGRWRNAVETAGFEIENRVWTRQEVIADIKQRHSVGHSLNSSHPTNVNLVQAARRHFGSWSRAKIAAGVQSKSGKSRKPR</sequence>
<keyword evidence="2" id="KW-1185">Reference proteome</keyword>
<accession>A0A5C6DRP9</accession>